<dbReference type="SUPFAM" id="SSF51430">
    <property type="entry name" value="NAD(P)-linked oxidoreductase"/>
    <property type="match status" value="1"/>
</dbReference>
<evidence type="ECO:0000256" key="1">
    <source>
        <dbReference type="ARBA" id="ARBA00023002"/>
    </source>
</evidence>
<comment type="caution">
    <text evidence="3">The sequence shown here is derived from an EMBL/GenBank/DDBJ whole genome shotgun (WGS) entry which is preliminary data.</text>
</comment>
<feature type="domain" description="NADP-dependent oxidoreductase" evidence="2">
    <location>
        <begin position="16"/>
        <end position="310"/>
    </location>
</feature>
<evidence type="ECO:0000313" key="3">
    <source>
        <dbReference type="EMBL" id="HIU33705.1"/>
    </source>
</evidence>
<proteinExistence type="predicted"/>
<dbReference type="Proteomes" id="UP000824072">
    <property type="component" value="Unassembled WGS sequence"/>
</dbReference>
<organism evidence="3 4">
    <name type="scientific">Candidatus Pullichristensenella excrementigallinarum</name>
    <dbReference type="NCBI Taxonomy" id="2840907"/>
    <lineage>
        <taxon>Bacteria</taxon>
        <taxon>Bacillati</taxon>
        <taxon>Bacillota</taxon>
        <taxon>Clostridia</taxon>
        <taxon>Candidatus Pullichristensenella</taxon>
    </lineage>
</organism>
<dbReference type="PRINTS" id="PR00069">
    <property type="entry name" value="ALDKETRDTASE"/>
</dbReference>
<dbReference type="InterPro" id="IPR023210">
    <property type="entry name" value="NADP_OxRdtase_dom"/>
</dbReference>
<evidence type="ECO:0000259" key="2">
    <source>
        <dbReference type="Pfam" id="PF00248"/>
    </source>
</evidence>
<dbReference type="Gene3D" id="3.20.20.100">
    <property type="entry name" value="NADP-dependent oxidoreductase domain"/>
    <property type="match status" value="1"/>
</dbReference>
<dbReference type="Pfam" id="PF00248">
    <property type="entry name" value="Aldo_ket_red"/>
    <property type="match status" value="1"/>
</dbReference>
<keyword evidence="1" id="KW-0560">Oxidoreductase</keyword>
<dbReference type="GO" id="GO:0005829">
    <property type="term" value="C:cytosol"/>
    <property type="evidence" value="ECO:0007669"/>
    <property type="project" value="TreeGrafter"/>
</dbReference>
<name>A0A9D1IAX9_9FIRM</name>
<accession>A0A9D1IAX9</accession>
<dbReference type="EMBL" id="DVMU01000088">
    <property type="protein sequence ID" value="HIU33705.1"/>
    <property type="molecule type" value="Genomic_DNA"/>
</dbReference>
<dbReference type="PANTHER" id="PTHR43364:SF4">
    <property type="entry name" value="NAD(P)-LINKED OXIDOREDUCTASE SUPERFAMILY PROTEIN"/>
    <property type="match status" value="1"/>
</dbReference>
<dbReference type="InterPro" id="IPR020471">
    <property type="entry name" value="AKR"/>
</dbReference>
<gene>
    <name evidence="3" type="ORF">IAB02_04005</name>
</gene>
<dbReference type="PANTHER" id="PTHR43364">
    <property type="entry name" value="NADH-SPECIFIC METHYLGLYOXAL REDUCTASE-RELATED"/>
    <property type="match status" value="1"/>
</dbReference>
<dbReference type="InterPro" id="IPR050523">
    <property type="entry name" value="AKR_Detox_Biosynth"/>
</dbReference>
<dbReference type="AlphaFoldDB" id="A0A9D1IAX9"/>
<evidence type="ECO:0000313" key="4">
    <source>
        <dbReference type="Proteomes" id="UP000824072"/>
    </source>
</evidence>
<sequence length="312" mass="34952">MEKIRITDSMEITKVMIGVERLGLEKTQKECFAFIDHYLEVGGNCIDTARLYNAGETDRVLGEWFRQSGKRDKVILCTKGSHNDPSGRSRLSKEEIVGDMDAALRDLRLEYSDIHLLHRDDVSLPVSEIMPVLDSLVKSGKTRAVGVSNWTASRIVEANRFARENGLSPLVASQINYSLAVTTPAATGDLTHITMNSVEYGWYRETQFPVMAYSSKARGYFIKMAAGEPITRPGVLRYYDNFPENHRRFDRICRLSRELGVSVSALCVAYVLCDGLNCAALLTVSKLSQMEDCFAGHDLHLTPEQLNYLNNG</sequence>
<reference evidence="3" key="1">
    <citation type="submission" date="2020-10" db="EMBL/GenBank/DDBJ databases">
        <authorList>
            <person name="Gilroy R."/>
        </authorList>
    </citation>
    <scope>NUCLEOTIDE SEQUENCE</scope>
    <source>
        <strain evidence="3">ChiHcec3-11533</strain>
    </source>
</reference>
<dbReference type="CDD" id="cd19082">
    <property type="entry name" value="AKR_AKR10A1_2"/>
    <property type="match status" value="1"/>
</dbReference>
<dbReference type="GO" id="GO:0016491">
    <property type="term" value="F:oxidoreductase activity"/>
    <property type="evidence" value="ECO:0007669"/>
    <property type="project" value="UniProtKB-KW"/>
</dbReference>
<protein>
    <submittedName>
        <fullName evidence="3">Aldo/keto reductase</fullName>
    </submittedName>
</protein>
<dbReference type="InterPro" id="IPR036812">
    <property type="entry name" value="NAD(P)_OxRdtase_dom_sf"/>
</dbReference>
<reference evidence="3" key="2">
    <citation type="journal article" date="2021" name="PeerJ">
        <title>Extensive microbial diversity within the chicken gut microbiome revealed by metagenomics and culture.</title>
        <authorList>
            <person name="Gilroy R."/>
            <person name="Ravi A."/>
            <person name="Getino M."/>
            <person name="Pursley I."/>
            <person name="Horton D.L."/>
            <person name="Alikhan N.F."/>
            <person name="Baker D."/>
            <person name="Gharbi K."/>
            <person name="Hall N."/>
            <person name="Watson M."/>
            <person name="Adriaenssens E.M."/>
            <person name="Foster-Nyarko E."/>
            <person name="Jarju S."/>
            <person name="Secka A."/>
            <person name="Antonio M."/>
            <person name="Oren A."/>
            <person name="Chaudhuri R.R."/>
            <person name="La Ragione R."/>
            <person name="Hildebrand F."/>
            <person name="Pallen M.J."/>
        </authorList>
    </citation>
    <scope>NUCLEOTIDE SEQUENCE</scope>
    <source>
        <strain evidence="3">ChiHcec3-11533</strain>
    </source>
</reference>